<evidence type="ECO:0000313" key="9">
    <source>
        <dbReference type="Proteomes" id="UP001223261"/>
    </source>
</evidence>
<dbReference type="GO" id="GO:0032131">
    <property type="term" value="F:alkylated DNA binding"/>
    <property type="evidence" value="ECO:0007669"/>
    <property type="project" value="TreeGrafter"/>
</dbReference>
<dbReference type="Gene3D" id="1.10.1670.10">
    <property type="entry name" value="Helix-hairpin-Helix base-excision DNA repair enzymes (C-terminal)"/>
    <property type="match status" value="1"/>
</dbReference>
<sequence length="301" mass="35772">MEEIRIECPEIFDFEQCLEYFKRNENEILFSVVDQEIYKAVKINNLNILIHVSYVPHYLKVEILNQDLITPLIVEKLISYIEEWFDFSTDLSSFYNDVKDNKILAPLTEELYGLRIIRIPEFFEAITWGIIGQQINLSFAYKLKRRLVEKYGESIPYKDRQYYIHPSPEKISNVTIEELMELKFSRRKAEYLIDIANKIQSQIITKKMLLNLTDKEEIEKALTDLRGIGPWTAHYVMMRSLGIKNAYPVGDVGLQNALKLILELEQKPSKEFMIELNKDWEKWSSYATFYIWRAPYLRNIK</sequence>
<organism evidence="8 9">
    <name type="scientific">Mammaliicoccus lentus</name>
    <name type="common">Staphylococcus lentus</name>
    <dbReference type="NCBI Taxonomy" id="42858"/>
    <lineage>
        <taxon>Bacteria</taxon>
        <taxon>Bacillati</taxon>
        <taxon>Bacillota</taxon>
        <taxon>Bacilli</taxon>
        <taxon>Bacillales</taxon>
        <taxon>Staphylococcaceae</taxon>
        <taxon>Mammaliicoccus</taxon>
    </lineage>
</organism>
<dbReference type="InterPro" id="IPR023170">
    <property type="entry name" value="HhH_base_excis_C"/>
</dbReference>
<evidence type="ECO:0000256" key="4">
    <source>
        <dbReference type="ARBA" id="ARBA00022763"/>
    </source>
</evidence>
<proteinExistence type="inferred from homology"/>
<evidence type="ECO:0000256" key="5">
    <source>
        <dbReference type="ARBA" id="ARBA00022801"/>
    </source>
</evidence>
<protein>
    <recommendedName>
        <fullName evidence="3">DNA-3-methyladenine glycosylase II</fullName>
        <ecNumber evidence="3">3.2.2.21</ecNumber>
    </recommendedName>
</protein>
<dbReference type="EMBL" id="CP118848">
    <property type="protein sequence ID" value="WHI60654.1"/>
    <property type="molecule type" value="Genomic_DNA"/>
</dbReference>
<evidence type="ECO:0000256" key="3">
    <source>
        <dbReference type="ARBA" id="ARBA00012000"/>
    </source>
</evidence>
<dbReference type="GO" id="GO:0006285">
    <property type="term" value="P:base-excision repair, AP site formation"/>
    <property type="evidence" value="ECO:0007669"/>
    <property type="project" value="TreeGrafter"/>
</dbReference>
<dbReference type="RefSeq" id="WP_103269240.1">
    <property type="nucleotide sequence ID" value="NZ_CP118848.1"/>
</dbReference>
<name>A0AAX3W619_MAMLE</name>
<comment type="catalytic activity">
    <reaction evidence="1">
        <text>Hydrolysis of alkylated DNA, releasing 3-methyladenine, 3-methylguanine, 7-methylguanine and 7-methyladenine.</text>
        <dbReference type="EC" id="3.2.2.21"/>
    </reaction>
</comment>
<evidence type="ECO:0000256" key="1">
    <source>
        <dbReference type="ARBA" id="ARBA00000086"/>
    </source>
</evidence>
<dbReference type="PANTHER" id="PTHR43003:SF12">
    <property type="entry name" value="DNA-3-METHYLADENINE GLYCOSYLASE"/>
    <property type="match status" value="1"/>
</dbReference>
<dbReference type="GO" id="GO:0006307">
    <property type="term" value="P:DNA alkylation repair"/>
    <property type="evidence" value="ECO:0007669"/>
    <property type="project" value="TreeGrafter"/>
</dbReference>
<dbReference type="EC" id="3.2.2.21" evidence="3"/>
<dbReference type="Proteomes" id="UP001223261">
    <property type="component" value="Chromosome"/>
</dbReference>
<dbReference type="GO" id="GO:0043916">
    <property type="term" value="F:DNA-7-methylguanine glycosylase activity"/>
    <property type="evidence" value="ECO:0007669"/>
    <property type="project" value="TreeGrafter"/>
</dbReference>
<dbReference type="FunFam" id="1.10.340.30:FF:000004">
    <property type="entry name" value="DNA-3-methyladenine glycosylase II"/>
    <property type="match status" value="1"/>
</dbReference>
<dbReference type="Gene3D" id="3.30.310.20">
    <property type="entry name" value="DNA-3-methyladenine glycosylase AlkA, N-terminal domain"/>
    <property type="match status" value="1"/>
</dbReference>
<evidence type="ECO:0000259" key="7">
    <source>
        <dbReference type="SMART" id="SM00478"/>
    </source>
</evidence>
<dbReference type="GO" id="GO:0006289">
    <property type="term" value="P:nucleotide-excision repair"/>
    <property type="evidence" value="ECO:0007669"/>
    <property type="project" value="InterPro"/>
</dbReference>
<dbReference type="InterPro" id="IPR012904">
    <property type="entry name" value="OGG_N"/>
</dbReference>
<dbReference type="AlphaFoldDB" id="A0AAX3W619"/>
<feature type="domain" description="HhH-GPD" evidence="7">
    <location>
        <begin position="131"/>
        <end position="296"/>
    </location>
</feature>
<comment type="similarity">
    <text evidence="2">Belongs to the alkylbase DNA glycosidase AlkA family.</text>
</comment>
<reference evidence="8" key="1">
    <citation type="journal article" date="2023" name="Antibiotics">
        <title>Prevalence and Molecular Characterization of Methicillin-Resistant Staphylococci (MRS) and Mammaliicocci (MRM) in Dromedary Camels from Algeria: First Detection of SCCmec-mecC Hybrid in Methicillin-Resistant Mammaliicoccus lentus.</title>
        <authorList>
            <person name="Belhout C."/>
            <person name="Boyen F."/>
            <person name="Vereecke N."/>
            <person name="Theuns S."/>
            <person name="Taibi N."/>
            <person name="Stegger M."/>
            <person name="de la Fe-Rodriguez P.Y."/>
            <person name="Bouayad L."/>
            <person name="Elgroud R."/>
            <person name="Butaye P."/>
        </authorList>
    </citation>
    <scope>NUCLEOTIDE SEQUENCE</scope>
    <source>
        <strain evidence="8">7048</strain>
    </source>
</reference>
<dbReference type="SMART" id="SM00478">
    <property type="entry name" value="ENDO3c"/>
    <property type="match status" value="1"/>
</dbReference>
<dbReference type="InterPro" id="IPR003265">
    <property type="entry name" value="HhH-GPD_domain"/>
</dbReference>
<dbReference type="Pfam" id="PF07934">
    <property type="entry name" value="OGG_N"/>
    <property type="match status" value="1"/>
</dbReference>
<dbReference type="InterPro" id="IPR037046">
    <property type="entry name" value="AlkA_N_sf"/>
</dbReference>
<dbReference type="GO" id="GO:0005737">
    <property type="term" value="C:cytoplasm"/>
    <property type="evidence" value="ECO:0007669"/>
    <property type="project" value="TreeGrafter"/>
</dbReference>
<evidence type="ECO:0000313" key="8">
    <source>
        <dbReference type="EMBL" id="WHI60654.1"/>
    </source>
</evidence>
<dbReference type="Pfam" id="PF00730">
    <property type="entry name" value="HhH-GPD"/>
    <property type="match status" value="1"/>
</dbReference>
<evidence type="ECO:0000256" key="6">
    <source>
        <dbReference type="ARBA" id="ARBA00023204"/>
    </source>
</evidence>
<dbReference type="GO" id="GO:0008534">
    <property type="term" value="F:oxidized purine nucleobase lesion DNA N-glycosylase activity"/>
    <property type="evidence" value="ECO:0007669"/>
    <property type="project" value="InterPro"/>
</dbReference>
<evidence type="ECO:0000256" key="2">
    <source>
        <dbReference type="ARBA" id="ARBA00010817"/>
    </source>
</evidence>
<keyword evidence="4" id="KW-0227">DNA damage</keyword>
<dbReference type="SUPFAM" id="SSF48150">
    <property type="entry name" value="DNA-glycosylase"/>
    <property type="match status" value="1"/>
</dbReference>
<accession>A0AAX3W619</accession>
<dbReference type="InterPro" id="IPR051912">
    <property type="entry name" value="Alkylbase_DNA_Glycosylase/TA"/>
</dbReference>
<gene>
    <name evidence="8" type="ORF">PYH69_03215</name>
</gene>
<dbReference type="CDD" id="cd00056">
    <property type="entry name" value="ENDO3c"/>
    <property type="match status" value="1"/>
</dbReference>
<dbReference type="InterPro" id="IPR011257">
    <property type="entry name" value="DNA_glycosylase"/>
</dbReference>
<dbReference type="Gene3D" id="1.10.340.30">
    <property type="entry name" value="Hypothetical protein, domain 2"/>
    <property type="match status" value="1"/>
</dbReference>
<keyword evidence="5" id="KW-0378">Hydrolase</keyword>
<keyword evidence="6" id="KW-0234">DNA repair</keyword>
<dbReference type="GO" id="GO:0032993">
    <property type="term" value="C:protein-DNA complex"/>
    <property type="evidence" value="ECO:0007669"/>
    <property type="project" value="TreeGrafter"/>
</dbReference>
<dbReference type="GO" id="GO:0008725">
    <property type="term" value="F:DNA-3-methyladenine glycosylase activity"/>
    <property type="evidence" value="ECO:0007669"/>
    <property type="project" value="TreeGrafter"/>
</dbReference>
<dbReference type="PANTHER" id="PTHR43003">
    <property type="entry name" value="DNA-3-METHYLADENINE GLYCOSYLASE"/>
    <property type="match status" value="1"/>
</dbReference>